<feature type="non-terminal residue" evidence="1">
    <location>
        <position position="102"/>
    </location>
</feature>
<reference evidence="1 2" key="1">
    <citation type="journal article" date="2021" name="BMC Genomics">
        <title>Datura genome reveals duplications of psychoactive alkaloid biosynthetic genes and high mutation rate following tissue culture.</title>
        <authorList>
            <person name="Rajewski A."/>
            <person name="Carter-House D."/>
            <person name="Stajich J."/>
            <person name="Litt A."/>
        </authorList>
    </citation>
    <scope>NUCLEOTIDE SEQUENCE [LARGE SCALE GENOMIC DNA]</scope>
    <source>
        <strain evidence="1">AR-01</strain>
    </source>
</reference>
<organism evidence="1 2">
    <name type="scientific">Datura stramonium</name>
    <name type="common">Jimsonweed</name>
    <name type="synonym">Common thornapple</name>
    <dbReference type="NCBI Taxonomy" id="4076"/>
    <lineage>
        <taxon>Eukaryota</taxon>
        <taxon>Viridiplantae</taxon>
        <taxon>Streptophyta</taxon>
        <taxon>Embryophyta</taxon>
        <taxon>Tracheophyta</taxon>
        <taxon>Spermatophyta</taxon>
        <taxon>Magnoliopsida</taxon>
        <taxon>eudicotyledons</taxon>
        <taxon>Gunneridae</taxon>
        <taxon>Pentapetalae</taxon>
        <taxon>asterids</taxon>
        <taxon>lamiids</taxon>
        <taxon>Solanales</taxon>
        <taxon>Solanaceae</taxon>
        <taxon>Solanoideae</taxon>
        <taxon>Datureae</taxon>
        <taxon>Datura</taxon>
    </lineage>
</organism>
<comment type="caution">
    <text evidence="1">The sequence shown here is derived from an EMBL/GenBank/DDBJ whole genome shotgun (WGS) entry which is preliminary data.</text>
</comment>
<feature type="non-terminal residue" evidence="1">
    <location>
        <position position="1"/>
    </location>
</feature>
<protein>
    <submittedName>
        <fullName evidence="1">Uncharacterized protein</fullName>
    </submittedName>
</protein>
<dbReference type="Proteomes" id="UP000823775">
    <property type="component" value="Unassembled WGS sequence"/>
</dbReference>
<sequence length="102" mass="11573">GALLTQEQEEWLCLHNVGGPVRGLANFLPHKAYHNRQFRLQGSYSGNSKHLFLIEPKQDRHDGRRLTVMGRKSFPWVYHGGGVLASIAEMRQLERTMGGSNM</sequence>
<proteinExistence type="predicted"/>
<evidence type="ECO:0000313" key="2">
    <source>
        <dbReference type="Proteomes" id="UP000823775"/>
    </source>
</evidence>
<gene>
    <name evidence="1" type="ORF">HAX54_039259</name>
</gene>
<keyword evidence="2" id="KW-1185">Reference proteome</keyword>
<dbReference type="EMBL" id="JACEIK010005427">
    <property type="protein sequence ID" value="MCE0481484.1"/>
    <property type="molecule type" value="Genomic_DNA"/>
</dbReference>
<accession>A0ABS8VNV4</accession>
<evidence type="ECO:0000313" key="1">
    <source>
        <dbReference type="EMBL" id="MCE0481484.1"/>
    </source>
</evidence>
<name>A0ABS8VNV4_DATST</name>